<name>A0A8J2YKT3_9RHOB</name>
<keyword evidence="1" id="KW-0812">Transmembrane</keyword>
<protein>
    <submittedName>
        <fullName evidence="2">Uncharacterized protein</fullName>
    </submittedName>
</protein>
<dbReference type="EMBL" id="BMCP01000004">
    <property type="protein sequence ID" value="GGE50574.1"/>
    <property type="molecule type" value="Genomic_DNA"/>
</dbReference>
<gene>
    <name evidence="2" type="ORF">GCM10007276_29560</name>
</gene>
<evidence type="ECO:0000256" key="1">
    <source>
        <dbReference type="SAM" id="Phobius"/>
    </source>
</evidence>
<sequence>MAGEQNPLARDCSAKRGMSLLMRMIGISELPEKLTPTEARQGNKGKPVLYVLIAGLILMGIALFYLVGGTDVQNPPPDIGVVDNPRN</sequence>
<comment type="caution">
    <text evidence="2">The sequence shown here is derived from an EMBL/GenBank/DDBJ whole genome shotgun (WGS) entry which is preliminary data.</text>
</comment>
<keyword evidence="1" id="KW-1133">Transmembrane helix</keyword>
<reference evidence="2" key="2">
    <citation type="submission" date="2020-09" db="EMBL/GenBank/DDBJ databases">
        <authorList>
            <person name="Sun Q."/>
            <person name="Sedlacek I."/>
        </authorList>
    </citation>
    <scope>NUCLEOTIDE SEQUENCE</scope>
    <source>
        <strain evidence="2">CCM 7684</strain>
    </source>
</reference>
<feature type="transmembrane region" description="Helical" evidence="1">
    <location>
        <begin position="48"/>
        <end position="67"/>
    </location>
</feature>
<evidence type="ECO:0000313" key="2">
    <source>
        <dbReference type="EMBL" id="GGE50574.1"/>
    </source>
</evidence>
<accession>A0A8J2YKT3</accession>
<dbReference type="AlphaFoldDB" id="A0A8J2YKT3"/>
<evidence type="ECO:0000313" key="3">
    <source>
        <dbReference type="Proteomes" id="UP000602745"/>
    </source>
</evidence>
<keyword evidence="3" id="KW-1185">Reference proteome</keyword>
<keyword evidence="1" id="KW-0472">Membrane</keyword>
<dbReference type="Proteomes" id="UP000602745">
    <property type="component" value="Unassembled WGS sequence"/>
</dbReference>
<reference evidence="2" key="1">
    <citation type="journal article" date="2014" name="Int. J. Syst. Evol. Microbiol.">
        <title>Complete genome sequence of Corynebacterium casei LMG S-19264T (=DSM 44701T), isolated from a smear-ripened cheese.</title>
        <authorList>
            <consortium name="US DOE Joint Genome Institute (JGI-PGF)"/>
            <person name="Walter F."/>
            <person name="Albersmeier A."/>
            <person name="Kalinowski J."/>
            <person name="Ruckert C."/>
        </authorList>
    </citation>
    <scope>NUCLEOTIDE SEQUENCE</scope>
    <source>
        <strain evidence="2">CCM 7684</strain>
    </source>
</reference>
<proteinExistence type="predicted"/>
<organism evidence="2 3">
    <name type="scientific">Agaricicola taiwanensis</name>
    <dbReference type="NCBI Taxonomy" id="591372"/>
    <lineage>
        <taxon>Bacteria</taxon>
        <taxon>Pseudomonadati</taxon>
        <taxon>Pseudomonadota</taxon>
        <taxon>Alphaproteobacteria</taxon>
        <taxon>Rhodobacterales</taxon>
        <taxon>Paracoccaceae</taxon>
        <taxon>Agaricicola</taxon>
    </lineage>
</organism>